<feature type="compositionally biased region" description="Basic and acidic residues" evidence="8">
    <location>
        <begin position="823"/>
        <end position="840"/>
    </location>
</feature>
<dbReference type="CDD" id="cd03232">
    <property type="entry name" value="ABCG_PDR_domain2"/>
    <property type="match status" value="1"/>
</dbReference>
<feature type="transmembrane region" description="Helical" evidence="9">
    <location>
        <begin position="703"/>
        <end position="722"/>
    </location>
</feature>
<feature type="transmembrane region" description="Helical" evidence="9">
    <location>
        <begin position="1427"/>
        <end position="1447"/>
    </location>
</feature>
<feature type="transmembrane region" description="Helical" evidence="9">
    <location>
        <begin position="563"/>
        <end position="586"/>
    </location>
</feature>
<feature type="compositionally biased region" description="Gly residues" evidence="8">
    <location>
        <begin position="1"/>
        <end position="10"/>
    </location>
</feature>
<evidence type="ECO:0000256" key="4">
    <source>
        <dbReference type="ARBA" id="ARBA00022741"/>
    </source>
</evidence>
<evidence type="ECO:0000256" key="6">
    <source>
        <dbReference type="ARBA" id="ARBA00022989"/>
    </source>
</evidence>
<feature type="transmembrane region" description="Helical" evidence="9">
    <location>
        <begin position="606"/>
        <end position="630"/>
    </location>
</feature>
<dbReference type="InterPro" id="IPR034003">
    <property type="entry name" value="ABCG_PDR_2"/>
</dbReference>
<feature type="transmembrane region" description="Helical" evidence="9">
    <location>
        <begin position="1217"/>
        <end position="1236"/>
    </location>
</feature>
<feature type="compositionally biased region" description="Basic and acidic residues" evidence="8">
    <location>
        <begin position="417"/>
        <end position="451"/>
    </location>
</feature>
<dbReference type="InterPro" id="IPR003593">
    <property type="entry name" value="AAA+_ATPase"/>
</dbReference>
<dbReference type="InParanoid" id="A0A2P6MSJ8"/>
<feature type="domain" description="ABC transporter" evidence="10">
    <location>
        <begin position="110"/>
        <end position="370"/>
    </location>
</feature>
<dbReference type="GO" id="GO:0140359">
    <property type="term" value="F:ABC-type transporter activity"/>
    <property type="evidence" value="ECO:0007669"/>
    <property type="project" value="InterPro"/>
</dbReference>
<evidence type="ECO:0000256" key="2">
    <source>
        <dbReference type="ARBA" id="ARBA00022448"/>
    </source>
</evidence>
<dbReference type="SUPFAM" id="SSF52540">
    <property type="entry name" value="P-loop containing nucleoside triphosphate hydrolases"/>
    <property type="match status" value="2"/>
</dbReference>
<dbReference type="Pfam" id="PF01061">
    <property type="entry name" value="ABC2_membrane"/>
    <property type="match status" value="2"/>
</dbReference>
<dbReference type="InterPro" id="IPR027417">
    <property type="entry name" value="P-loop_NTPase"/>
</dbReference>
<feature type="domain" description="ABC transporter" evidence="10">
    <location>
        <begin position="848"/>
        <end position="1091"/>
    </location>
</feature>
<feature type="transmembrane region" description="Helical" evidence="9">
    <location>
        <begin position="1257"/>
        <end position="1282"/>
    </location>
</feature>
<evidence type="ECO:0000256" key="8">
    <source>
        <dbReference type="SAM" id="MobiDB-lite"/>
    </source>
</evidence>
<keyword evidence="5" id="KW-0067">ATP-binding</keyword>
<feature type="transmembrane region" description="Helical" evidence="9">
    <location>
        <begin position="529"/>
        <end position="551"/>
    </location>
</feature>
<dbReference type="GO" id="GO:0016020">
    <property type="term" value="C:membrane"/>
    <property type="evidence" value="ECO:0007669"/>
    <property type="project" value="UniProtKB-SubCell"/>
</dbReference>
<dbReference type="EMBL" id="MDYQ01000448">
    <property type="protein sequence ID" value="PRP74666.1"/>
    <property type="molecule type" value="Genomic_DNA"/>
</dbReference>
<keyword evidence="4" id="KW-0547">Nucleotide-binding</keyword>
<dbReference type="InterPro" id="IPR003439">
    <property type="entry name" value="ABC_transporter-like_ATP-bd"/>
</dbReference>
<dbReference type="GO" id="GO:0016887">
    <property type="term" value="F:ATP hydrolysis activity"/>
    <property type="evidence" value="ECO:0007669"/>
    <property type="project" value="InterPro"/>
</dbReference>
<evidence type="ECO:0000313" key="12">
    <source>
        <dbReference type="Proteomes" id="UP000241769"/>
    </source>
</evidence>
<dbReference type="PROSITE" id="PS50893">
    <property type="entry name" value="ABC_TRANSPORTER_2"/>
    <property type="match status" value="2"/>
</dbReference>
<feature type="transmembrane region" description="Helical" evidence="9">
    <location>
        <begin position="1182"/>
        <end position="1205"/>
    </location>
</feature>
<dbReference type="PROSITE" id="PS00211">
    <property type="entry name" value="ABC_TRANSPORTER_1"/>
    <property type="match status" value="1"/>
</dbReference>
<dbReference type="STRING" id="1890364.A0A2P6MSJ8"/>
<name>A0A2P6MSJ8_9EUKA</name>
<evidence type="ECO:0000256" key="7">
    <source>
        <dbReference type="ARBA" id="ARBA00023136"/>
    </source>
</evidence>
<reference evidence="11 12" key="1">
    <citation type="journal article" date="2018" name="Genome Biol. Evol.">
        <title>Multiple Roots of Fruiting Body Formation in Amoebozoa.</title>
        <authorList>
            <person name="Hillmann F."/>
            <person name="Forbes G."/>
            <person name="Novohradska S."/>
            <person name="Ferling I."/>
            <person name="Riege K."/>
            <person name="Groth M."/>
            <person name="Westermann M."/>
            <person name="Marz M."/>
            <person name="Spaller T."/>
            <person name="Winckler T."/>
            <person name="Schaap P."/>
            <person name="Glockner G."/>
        </authorList>
    </citation>
    <scope>NUCLEOTIDE SEQUENCE [LARGE SCALE GENOMIC DNA]</scope>
    <source>
        <strain evidence="11 12">Jena</strain>
    </source>
</reference>
<evidence type="ECO:0000259" key="10">
    <source>
        <dbReference type="PROSITE" id="PS50893"/>
    </source>
</evidence>
<dbReference type="FunCoup" id="A0A2P6MSJ8">
    <property type="interactions" value="1"/>
</dbReference>
<feature type="transmembrane region" description="Helical" evidence="9">
    <location>
        <begin position="1294"/>
        <end position="1319"/>
    </location>
</feature>
<feature type="transmembrane region" description="Helical" evidence="9">
    <location>
        <begin position="672"/>
        <end position="691"/>
    </location>
</feature>
<proteinExistence type="predicted"/>
<feature type="transmembrane region" description="Helical" evidence="9">
    <location>
        <begin position="1326"/>
        <end position="1344"/>
    </location>
</feature>
<dbReference type="Proteomes" id="UP000241769">
    <property type="component" value="Unassembled WGS sequence"/>
</dbReference>
<dbReference type="GO" id="GO:0005524">
    <property type="term" value="F:ATP binding"/>
    <property type="evidence" value="ECO:0007669"/>
    <property type="project" value="UniProtKB-KW"/>
</dbReference>
<dbReference type="OrthoDB" id="66620at2759"/>
<keyword evidence="12" id="KW-1185">Reference proteome</keyword>
<dbReference type="Pfam" id="PF00005">
    <property type="entry name" value="ABC_tran"/>
    <property type="match status" value="2"/>
</dbReference>
<sequence>MGGLGGGMGGNHAPQHEQPNATGGDTKSDRTKDPEEAASPREEKDDGPNNDDHNNEMEQDEMNDDAEEGEEKPKVGPQPTVEFDGKKMKLSEWLEKNSSRYNVAERGQYLEVRNITYKVVTKQKEGIPSLKDFLHPQIHREKREMTVLDNISFIMHPGEMTAILGSPRSGKTSLFDILAGRRQGDISGTVTLNGQPQDNRWHRNVSYCVQGDLHYPRLTVKETLQFAAWCQMPETYSDEQKNERVDLVLQLLGLKHVSDTMVGGESLRGVSGGEKRRVTIGVEWVKGPNFFLLDEPTTGLDSSSSLDVGKSLKTLSGLGTPVLCALLQPSWDLLSLFDTLIILSGGQIAYQGPILKAEKYFNDLGYFCPSTYSVSEFLSEIVDHPEKFPAKEGEEEKVKAHNREDFVKCWRESDMAKERQGEMDEHMENPAKYHKDGEELENSKENSEEHSKKHHTAVAVVASPRGEGQGFNEQEAADLTAHKTKKKNKDVKIEEDKVESKPRRKYPLSRWGQIKINVWRGFINFKRDLVGLAIVVLNEIFIALILGALFFRRDQSQLDASQVAGLMFFTIAHLTFTSVANIPRLFGEREIYYRQRGAKYYAVFPYYISSIIWSIPGTLVETVVFGSIVYWMAGLNNEAGRYFFFLFILISISLCCAMLSRACGAALPNPVIGSLVGSSMIAIYILFSGFLVPKQKIPEPWIWAYWISFVHYGIEAMMINNFDDITLYCTTSQLVPPLGSPLLDVPVALGGFGGAQVCPYSGPTGGADFVAGEFSFSKQYGVRWGYWGGLAGYYVLFLLFTYWGFRHFNYSASGGGAASPSKDNGEKQEEKEESEEEHKDAVKEGAVMVFQNIVYTVPVKGSEKKLLNGINGYVKPGMLLALMGASGAGKSTLLDVLAQRKNVGKIEGDILVNGKEPDKFYHRLVGYVEQTDCHYPFTTVAEAVDFSARCRLPRDTTKEEREEMVDKVLKLLGLDVIGGALVGSGPGAGINLEERKRLSIAVELASKPRVLFLDEPTSGLDSNGADKVMESIKKISDGGCSVICTIHQPSQRIFSRATHLLLLKKGGYTAYFGPLGDEFKDIKGYFKKATGATCPRLKNPADFVIEQAGAGIGRGGEGEEDIAKVWTDSDRSNELEEEVKKLVEEEKSKEGEKFEHVYPLPLWRQFTLLFWRFWMSYYRQPFQFVIIIFRALFLAFVFGTVFFRLNFDSYGGTLRVSLMFVTAIYANLTAFSYFPINFANRPIFYRERDSGMYRVTAWTFAQAACDFPVILFGSFIFSIPLYWITGLQADGGRFWYYVFTVLALNFCAMSIGQLFGVIFPTVEAGGLIFGSLFAIFALCAGFLLPRTSFPPYGIWIYWISFLRYAVEGLSVNELQGLSFNCNENGGVAVPVVGPGGLEFTRYYCRVTRGEDIIQQFGMIYMKWADVFVLWGMYFVAVLLSAVGLRYIRHAKR</sequence>
<keyword evidence="2" id="KW-0813">Transport</keyword>
<gene>
    <name evidence="11" type="ORF">PROFUN_03588</name>
</gene>
<feature type="compositionally biased region" description="Acidic residues" evidence="8">
    <location>
        <begin position="57"/>
        <end position="70"/>
    </location>
</feature>
<dbReference type="InterPro" id="IPR013525">
    <property type="entry name" value="ABC2_TM"/>
</dbReference>
<evidence type="ECO:0000313" key="11">
    <source>
        <dbReference type="EMBL" id="PRP74666.1"/>
    </source>
</evidence>
<evidence type="ECO:0000256" key="9">
    <source>
        <dbReference type="SAM" id="Phobius"/>
    </source>
</evidence>
<comment type="subcellular location">
    <subcellularLocation>
        <location evidence="1">Membrane</location>
        <topology evidence="1">Multi-pass membrane protein</topology>
    </subcellularLocation>
</comment>
<feature type="transmembrane region" description="Helical" evidence="9">
    <location>
        <begin position="784"/>
        <end position="805"/>
    </location>
</feature>
<feature type="region of interest" description="Disordered" evidence="8">
    <location>
        <begin position="417"/>
        <end position="454"/>
    </location>
</feature>
<evidence type="ECO:0000256" key="1">
    <source>
        <dbReference type="ARBA" id="ARBA00004141"/>
    </source>
</evidence>
<dbReference type="SMART" id="SM00382">
    <property type="entry name" value="AAA"/>
    <property type="match status" value="2"/>
</dbReference>
<organism evidence="11 12">
    <name type="scientific">Planoprotostelium fungivorum</name>
    <dbReference type="NCBI Taxonomy" id="1890364"/>
    <lineage>
        <taxon>Eukaryota</taxon>
        <taxon>Amoebozoa</taxon>
        <taxon>Evosea</taxon>
        <taxon>Variosea</taxon>
        <taxon>Cavosteliida</taxon>
        <taxon>Cavosteliaceae</taxon>
        <taxon>Planoprotostelium</taxon>
    </lineage>
</organism>
<feature type="transmembrane region" description="Helical" evidence="9">
    <location>
        <begin position="642"/>
        <end position="660"/>
    </location>
</feature>
<feature type="compositionally biased region" description="Basic and acidic residues" evidence="8">
    <location>
        <begin position="26"/>
        <end position="56"/>
    </location>
</feature>
<keyword evidence="7 9" id="KW-0472">Membrane</keyword>
<evidence type="ECO:0000256" key="5">
    <source>
        <dbReference type="ARBA" id="ARBA00022840"/>
    </source>
</evidence>
<keyword evidence="6 9" id="KW-1133">Transmembrane helix</keyword>
<accession>A0A2P6MSJ8</accession>
<feature type="region of interest" description="Disordered" evidence="8">
    <location>
        <begin position="1"/>
        <end position="83"/>
    </location>
</feature>
<feature type="region of interest" description="Disordered" evidence="8">
    <location>
        <begin position="814"/>
        <end position="840"/>
    </location>
</feature>
<comment type="caution">
    <text evidence="11">The sequence shown here is derived from an EMBL/GenBank/DDBJ whole genome shotgun (WGS) entry which is preliminary data.</text>
</comment>
<evidence type="ECO:0000256" key="3">
    <source>
        <dbReference type="ARBA" id="ARBA00022692"/>
    </source>
</evidence>
<keyword evidence="3 9" id="KW-0812">Transmembrane</keyword>
<dbReference type="Gene3D" id="3.40.50.300">
    <property type="entry name" value="P-loop containing nucleotide triphosphate hydrolases"/>
    <property type="match status" value="2"/>
</dbReference>
<dbReference type="InterPro" id="IPR017871">
    <property type="entry name" value="ABC_transporter-like_CS"/>
</dbReference>
<protein>
    <recommendedName>
        <fullName evidence="10">ABC transporter domain-containing protein</fullName>
    </recommendedName>
</protein>
<dbReference type="PANTHER" id="PTHR19241">
    <property type="entry name" value="ATP-BINDING CASSETTE TRANSPORTER"/>
    <property type="match status" value="1"/>
</dbReference>